<proteinExistence type="predicted"/>
<gene>
    <name evidence="2" type="ORF">H9931_04635</name>
</gene>
<dbReference type="SUPFAM" id="SSF56300">
    <property type="entry name" value="Metallo-dependent phosphatases"/>
    <property type="match status" value="1"/>
</dbReference>
<sequence>MNILVLADHESRILYDFYNPERLKDIDLIISCGDLDPEYLSFFVTLCPVPLLYVRGNHDGKYQQRPPEGCTCIENDIYVYKGVRILGLGGSMQYIPGAPNQYTERQMRWRIRKMTWKLWRNRGFDILVTHAPAYHVNDMEDLPHRGFAAFCTLMEKYKPKYFLHGHVHANYGGPFKRRDTYCETTVVNAYDFCVIEYPDEGK</sequence>
<dbReference type="Pfam" id="PF00149">
    <property type="entry name" value="Metallophos"/>
    <property type="match status" value="1"/>
</dbReference>
<dbReference type="EMBL" id="DWWB01000021">
    <property type="protein sequence ID" value="HJC65992.1"/>
    <property type="molecule type" value="Genomic_DNA"/>
</dbReference>
<dbReference type="AlphaFoldDB" id="A0A9D2PRN1"/>
<reference evidence="2" key="2">
    <citation type="submission" date="2021-04" db="EMBL/GenBank/DDBJ databases">
        <authorList>
            <person name="Gilroy R."/>
        </authorList>
    </citation>
    <scope>NUCLEOTIDE SEQUENCE</scope>
    <source>
        <strain evidence="2">CHK198-12963</strain>
    </source>
</reference>
<reference evidence="2" key="1">
    <citation type="journal article" date="2021" name="PeerJ">
        <title>Extensive microbial diversity within the chicken gut microbiome revealed by metagenomics and culture.</title>
        <authorList>
            <person name="Gilroy R."/>
            <person name="Ravi A."/>
            <person name="Getino M."/>
            <person name="Pursley I."/>
            <person name="Horton D.L."/>
            <person name="Alikhan N.F."/>
            <person name="Baker D."/>
            <person name="Gharbi K."/>
            <person name="Hall N."/>
            <person name="Watson M."/>
            <person name="Adriaenssens E.M."/>
            <person name="Foster-Nyarko E."/>
            <person name="Jarju S."/>
            <person name="Secka A."/>
            <person name="Antonio M."/>
            <person name="Oren A."/>
            <person name="Chaudhuri R.R."/>
            <person name="La Ragione R."/>
            <person name="Hildebrand F."/>
            <person name="Pallen M.J."/>
        </authorList>
    </citation>
    <scope>NUCLEOTIDE SEQUENCE</scope>
    <source>
        <strain evidence="2">CHK198-12963</strain>
    </source>
</reference>
<organism evidence="2 3">
    <name type="scientific">Candidatus Enterocloster excrementigallinarum</name>
    <dbReference type="NCBI Taxonomy" id="2838558"/>
    <lineage>
        <taxon>Bacteria</taxon>
        <taxon>Bacillati</taxon>
        <taxon>Bacillota</taxon>
        <taxon>Clostridia</taxon>
        <taxon>Lachnospirales</taxon>
        <taxon>Lachnospiraceae</taxon>
        <taxon>Enterocloster</taxon>
    </lineage>
</organism>
<evidence type="ECO:0000259" key="1">
    <source>
        <dbReference type="Pfam" id="PF00149"/>
    </source>
</evidence>
<feature type="domain" description="Calcineurin-like phosphoesterase" evidence="1">
    <location>
        <begin position="24"/>
        <end position="169"/>
    </location>
</feature>
<dbReference type="Proteomes" id="UP000823863">
    <property type="component" value="Unassembled WGS sequence"/>
</dbReference>
<dbReference type="PANTHER" id="PTHR12905:SF0">
    <property type="entry name" value="CALCINEURIN-LIKE PHOSPHOESTERASE DOMAIN-CONTAINING PROTEIN"/>
    <property type="match status" value="1"/>
</dbReference>
<dbReference type="PANTHER" id="PTHR12905">
    <property type="entry name" value="METALLOPHOSPHOESTERASE"/>
    <property type="match status" value="1"/>
</dbReference>
<dbReference type="InterPro" id="IPR051693">
    <property type="entry name" value="UPF0046_metallophosphoest"/>
</dbReference>
<dbReference type="InterPro" id="IPR029052">
    <property type="entry name" value="Metallo-depent_PP-like"/>
</dbReference>
<dbReference type="Gene3D" id="3.60.21.10">
    <property type="match status" value="1"/>
</dbReference>
<evidence type="ECO:0000313" key="2">
    <source>
        <dbReference type="EMBL" id="HJC65992.1"/>
    </source>
</evidence>
<comment type="caution">
    <text evidence="2">The sequence shown here is derived from an EMBL/GenBank/DDBJ whole genome shotgun (WGS) entry which is preliminary data.</text>
</comment>
<dbReference type="InterPro" id="IPR004843">
    <property type="entry name" value="Calcineurin-like_PHP"/>
</dbReference>
<name>A0A9D2PRN1_9FIRM</name>
<accession>A0A9D2PRN1</accession>
<evidence type="ECO:0000313" key="3">
    <source>
        <dbReference type="Proteomes" id="UP000823863"/>
    </source>
</evidence>
<dbReference type="GO" id="GO:0016787">
    <property type="term" value="F:hydrolase activity"/>
    <property type="evidence" value="ECO:0007669"/>
    <property type="project" value="InterPro"/>
</dbReference>
<protein>
    <submittedName>
        <fullName evidence="2">Metallophosphoesterase</fullName>
    </submittedName>
</protein>